<comment type="subcellular location">
    <subcellularLocation>
        <location evidence="1">Cell outer membrane</location>
    </subcellularLocation>
</comment>
<dbReference type="InterPro" id="IPR036942">
    <property type="entry name" value="Beta-barrel_TonB_sf"/>
</dbReference>
<sequence>MAFTVPPPLSKQVITGITAAFMLFGTTDSSGETPETDSSQQRSDLETIHVRAQSETTGTTTLDQNRLRALLNHTGSVTGALTSVPEIQFSNTERSSLTVGEIRPPRISISGAKPYENSFLVDGIGNSNVLNPSGLGAEDNNAGASFNDLTVHGADQNLFYDIGLVESVTVYSSNIPARYSGFTGGVVEAELRDPRSDKWGVTLSGKYTKDAWYDMRDVDAESESPDNQPEFSIYSINAVAEGPLSENTSLMTGFSRRHSDIPLIRRERIASREYASYDDTQFRTNENYFAKLVTTPTENVNLTFDLTYAPYHELRWREAWADSDWEIYNDAFRLSAHADILTSAGIVSAKTAYSQNGYSRDTATSYRYSRSDYSGPDEGKQYGGVGDATTENQSIDLKLHFESNELKHPVLKRVATGLDINSTTTDMWNEAATSEVIVETGTRITHTVTEYEEHDQSKSLKTLGFYAEGDMEWGRLVFSPGFRADYDSFTENLDIAPRLKAEFDTFDNGTLRLVAGYNRYYGTALRAYAFDRFRPYINNQWRTDKPDGTPQHVIIDKTGPDKSYMARGLDTPYSDEIMGGIFGQAGPVGYSLEAVHRDHRKQLLSRSEKIGSDYNYWMTNDGEGSFDGISASLSWNFDTGSWGNHTFRLGAAKSRIETFNGGYDDNAYTTSYGIERDYFMVFYNGELMPRSEMPADNFNSPLVLTLTWQANFMNDKLRFYSVNRWRDDAEGLKMDQKVNSDTPYGTTSGSETRESSAWMSESGAYYHDAYAYGKIKGGIMSDLSMELDVVSSPSLTTTVLFDVTNVFNSRPGTSATEGGSARGRGFYLGMRLGF</sequence>
<gene>
    <name evidence="5" type="ORF">ENN50_07000</name>
</gene>
<reference evidence="5" key="1">
    <citation type="journal article" date="2020" name="mSystems">
        <title>Genome- and Community-Level Interaction Insights into Carbon Utilization and Element Cycling Functions of Hydrothermarchaeota in Hydrothermal Sediment.</title>
        <authorList>
            <person name="Zhou Z."/>
            <person name="Liu Y."/>
            <person name="Xu W."/>
            <person name="Pan J."/>
            <person name="Luo Z.H."/>
            <person name="Li M."/>
        </authorList>
    </citation>
    <scope>NUCLEOTIDE SEQUENCE [LARGE SCALE GENOMIC DNA]</scope>
    <source>
        <strain evidence="5">SpSt-1181</strain>
    </source>
</reference>
<accession>A0A831SSQ1</accession>
<evidence type="ECO:0000256" key="2">
    <source>
        <dbReference type="ARBA" id="ARBA00023136"/>
    </source>
</evidence>
<dbReference type="Proteomes" id="UP000886335">
    <property type="component" value="Unassembled WGS sequence"/>
</dbReference>
<keyword evidence="3" id="KW-0998">Cell outer membrane</keyword>
<protein>
    <recommendedName>
        <fullName evidence="6">TonB-dependent receptor plug</fullName>
    </recommendedName>
</protein>
<dbReference type="Gene3D" id="2.40.170.20">
    <property type="entry name" value="TonB-dependent receptor, beta-barrel domain"/>
    <property type="match status" value="1"/>
</dbReference>
<name>A0A831SSQ1_PROAE</name>
<dbReference type="AlphaFoldDB" id="A0A831SSQ1"/>
<dbReference type="SUPFAM" id="SSF56935">
    <property type="entry name" value="Porins"/>
    <property type="match status" value="1"/>
</dbReference>
<evidence type="ECO:0008006" key="6">
    <source>
        <dbReference type="Google" id="ProtNLM"/>
    </source>
</evidence>
<proteinExistence type="predicted"/>
<dbReference type="GO" id="GO:0009279">
    <property type="term" value="C:cell outer membrane"/>
    <property type="evidence" value="ECO:0007669"/>
    <property type="project" value="UniProtKB-SubCell"/>
</dbReference>
<evidence type="ECO:0000256" key="3">
    <source>
        <dbReference type="ARBA" id="ARBA00023237"/>
    </source>
</evidence>
<comment type="caution">
    <text evidence="5">The sequence shown here is derived from an EMBL/GenBank/DDBJ whole genome shotgun (WGS) entry which is preliminary data.</text>
</comment>
<dbReference type="InterPro" id="IPR010917">
    <property type="entry name" value="TonB_rcpt_CS"/>
</dbReference>
<feature type="region of interest" description="Disordered" evidence="4">
    <location>
        <begin position="736"/>
        <end position="755"/>
    </location>
</feature>
<evidence type="ECO:0000256" key="4">
    <source>
        <dbReference type="SAM" id="MobiDB-lite"/>
    </source>
</evidence>
<evidence type="ECO:0000256" key="1">
    <source>
        <dbReference type="ARBA" id="ARBA00004442"/>
    </source>
</evidence>
<dbReference type="EMBL" id="DSBW01000155">
    <property type="protein sequence ID" value="HED31413.1"/>
    <property type="molecule type" value="Genomic_DNA"/>
</dbReference>
<evidence type="ECO:0000313" key="5">
    <source>
        <dbReference type="EMBL" id="HED31413.1"/>
    </source>
</evidence>
<keyword evidence="2" id="KW-0472">Membrane</keyword>
<organism evidence="5">
    <name type="scientific">Prosthecochloris aestuarii</name>
    <dbReference type="NCBI Taxonomy" id="1102"/>
    <lineage>
        <taxon>Bacteria</taxon>
        <taxon>Pseudomonadati</taxon>
        <taxon>Chlorobiota</taxon>
        <taxon>Chlorobiia</taxon>
        <taxon>Chlorobiales</taxon>
        <taxon>Chlorobiaceae</taxon>
        <taxon>Prosthecochloris</taxon>
    </lineage>
</organism>
<dbReference type="PROSITE" id="PS01156">
    <property type="entry name" value="TONB_DEPENDENT_REC_2"/>
    <property type="match status" value="1"/>
</dbReference>